<keyword evidence="1" id="KW-0175">Coiled coil</keyword>
<dbReference type="EMBL" id="CEKZ01000003">
    <property type="protein sequence ID" value="CEQ03710.1"/>
    <property type="molecule type" value="Genomic_DNA"/>
</dbReference>
<dbReference type="AlphaFoldDB" id="A0A0C7G7Z0"/>
<dbReference type="RefSeq" id="WP_055333461.1">
    <property type="nucleotide sequence ID" value="NZ_CDNF01000003.1"/>
</dbReference>
<evidence type="ECO:0000313" key="4">
    <source>
        <dbReference type="Proteomes" id="UP000049127"/>
    </source>
</evidence>
<keyword evidence="2" id="KW-0732">Signal</keyword>
<feature type="signal peptide" evidence="2">
    <location>
        <begin position="1"/>
        <end position="25"/>
    </location>
</feature>
<name>A0A0C7G7Z0_PARSO</name>
<dbReference type="Proteomes" id="UP000049127">
    <property type="component" value="Unassembled WGS sequence"/>
</dbReference>
<evidence type="ECO:0008006" key="5">
    <source>
        <dbReference type="Google" id="ProtNLM"/>
    </source>
</evidence>
<proteinExistence type="predicted"/>
<feature type="chain" id="PRO_5009759993" description="Lipoprotein" evidence="2">
    <location>
        <begin position="26"/>
        <end position="175"/>
    </location>
</feature>
<accession>A0A0C7G7Z0</accession>
<reference evidence="3 4" key="1">
    <citation type="submission" date="2015-01" db="EMBL/GenBank/DDBJ databases">
        <authorList>
            <person name="Aslett A.Martin."/>
            <person name="De Silva Nishadi"/>
        </authorList>
    </citation>
    <scope>NUCLEOTIDE SEQUENCE [LARGE SCALE GENOMIC DNA]</scope>
    <source>
        <strain evidence="3 4">R28058</strain>
    </source>
</reference>
<feature type="coiled-coil region" evidence="1">
    <location>
        <begin position="73"/>
        <end position="100"/>
    </location>
</feature>
<sequence length="175" mass="20579">MKKKYTLLAVLLLSFIIINSSITCAQQSNLTVPPMLQDIKGKDELVNFFNEIKRIRSNISTININTVTAKDKSDEIKKQINFYLTEISELENSILDFEKKYAQSQPDLMFSEQLRYLLDAYKMSLNRQLNLVDALINNEFDSSKLFYSDYLTYIYYYLNLGDQMMSYINTFYNLQ</sequence>
<evidence type="ECO:0000313" key="3">
    <source>
        <dbReference type="EMBL" id="CEQ03710.1"/>
    </source>
</evidence>
<evidence type="ECO:0000256" key="1">
    <source>
        <dbReference type="SAM" id="Coils"/>
    </source>
</evidence>
<evidence type="ECO:0000256" key="2">
    <source>
        <dbReference type="SAM" id="SignalP"/>
    </source>
</evidence>
<dbReference type="OrthoDB" id="1904693at2"/>
<gene>
    <name evidence="3" type="ORF">R28058_14431</name>
</gene>
<protein>
    <recommendedName>
        <fullName evidence="5">Lipoprotein</fullName>
    </recommendedName>
</protein>
<organism evidence="3 4">
    <name type="scientific">Paraclostridium sordellii</name>
    <name type="common">Clostridium sordellii</name>
    <dbReference type="NCBI Taxonomy" id="1505"/>
    <lineage>
        <taxon>Bacteria</taxon>
        <taxon>Bacillati</taxon>
        <taxon>Bacillota</taxon>
        <taxon>Clostridia</taxon>
        <taxon>Peptostreptococcales</taxon>
        <taxon>Peptostreptococcaceae</taxon>
        <taxon>Paraclostridium</taxon>
    </lineage>
</organism>